<accession>A0A0C1NE75</accession>
<proteinExistence type="predicted"/>
<dbReference type="EMBL" id="JHEG02000019">
    <property type="protein sequence ID" value="KIE13107.1"/>
    <property type="molecule type" value="Genomic_DNA"/>
</dbReference>
<dbReference type="Proteomes" id="UP000029738">
    <property type="component" value="Unassembled WGS sequence"/>
</dbReference>
<evidence type="ECO:0000313" key="2">
    <source>
        <dbReference type="EMBL" id="KAF3887933.1"/>
    </source>
</evidence>
<dbReference type="Pfam" id="PF01584">
    <property type="entry name" value="CheW"/>
    <property type="match status" value="1"/>
</dbReference>
<dbReference type="GO" id="GO:0006935">
    <property type="term" value="P:chemotaxis"/>
    <property type="evidence" value="ECO:0007669"/>
    <property type="project" value="InterPro"/>
</dbReference>
<dbReference type="EMBL" id="JHEG04000001">
    <property type="protein sequence ID" value="KAF3887933.1"/>
    <property type="molecule type" value="Genomic_DNA"/>
</dbReference>
<dbReference type="Gene3D" id="2.40.50.180">
    <property type="entry name" value="CheA-289, Domain 4"/>
    <property type="match status" value="1"/>
</dbReference>
<dbReference type="PANTHER" id="PTHR22617">
    <property type="entry name" value="CHEMOTAXIS SENSOR HISTIDINE KINASE-RELATED"/>
    <property type="match status" value="1"/>
</dbReference>
<evidence type="ECO:0000313" key="4">
    <source>
        <dbReference type="Proteomes" id="UP000029738"/>
    </source>
</evidence>
<reference evidence="2" key="2">
    <citation type="submission" date="2019-11" db="EMBL/GenBank/DDBJ databases">
        <title>Improved Assembly of Tolypothrix boutellei genome.</title>
        <authorList>
            <person name="Sarangi A.N."/>
            <person name="Mukherjee M."/>
            <person name="Ghosh S."/>
            <person name="Singh D."/>
            <person name="Das A."/>
            <person name="Kant S."/>
            <person name="Prusty A."/>
            <person name="Tripathy S."/>
        </authorList>
    </citation>
    <scope>NUCLEOTIDE SEQUENCE</scope>
    <source>
        <strain evidence="2">VB521301</strain>
    </source>
</reference>
<dbReference type="PROSITE" id="PS50851">
    <property type="entry name" value="CHEW"/>
    <property type="match status" value="1"/>
</dbReference>
<dbReference type="InterPro" id="IPR002545">
    <property type="entry name" value="CheW-lke_dom"/>
</dbReference>
<dbReference type="OrthoDB" id="425983at2"/>
<dbReference type="SMART" id="SM00260">
    <property type="entry name" value="CheW"/>
    <property type="match status" value="1"/>
</dbReference>
<reference evidence="3" key="1">
    <citation type="journal article" date="2015" name="Genome Announc.">
        <title>Draft Genome Sequence of Tolypothrix boutellei Strain VB521301.</title>
        <authorList>
            <person name="Chandrababunaidu M.M."/>
            <person name="Singh D."/>
            <person name="Sen D."/>
            <person name="Bhan S."/>
            <person name="Das S."/>
            <person name="Gupta A."/>
            <person name="Adhikary S.P."/>
            <person name="Tripathy S."/>
        </authorList>
    </citation>
    <scope>NUCLEOTIDE SEQUENCE</scope>
    <source>
        <strain evidence="3">VB521301</strain>
    </source>
</reference>
<dbReference type="InterPro" id="IPR036061">
    <property type="entry name" value="CheW-like_dom_sf"/>
</dbReference>
<dbReference type="PANTHER" id="PTHR22617:SF23">
    <property type="entry name" value="CHEMOTAXIS PROTEIN CHEW"/>
    <property type="match status" value="1"/>
</dbReference>
<organism evidence="3">
    <name type="scientific">Tolypothrix bouteillei VB521301</name>
    <dbReference type="NCBI Taxonomy" id="1479485"/>
    <lineage>
        <taxon>Bacteria</taxon>
        <taxon>Bacillati</taxon>
        <taxon>Cyanobacteriota</taxon>
        <taxon>Cyanophyceae</taxon>
        <taxon>Nostocales</taxon>
        <taxon>Tolypothrichaceae</taxon>
        <taxon>Tolypothrix</taxon>
    </lineage>
</organism>
<dbReference type="STRING" id="1479485.DA73_0206790"/>
<protein>
    <submittedName>
        <fullName evidence="2">Chemotaxis protein CheW</fullName>
    </submittedName>
</protein>
<dbReference type="GO" id="GO:0005829">
    <property type="term" value="C:cytosol"/>
    <property type="evidence" value="ECO:0007669"/>
    <property type="project" value="TreeGrafter"/>
</dbReference>
<dbReference type="GO" id="GO:0007165">
    <property type="term" value="P:signal transduction"/>
    <property type="evidence" value="ECO:0007669"/>
    <property type="project" value="InterPro"/>
</dbReference>
<evidence type="ECO:0000313" key="3">
    <source>
        <dbReference type="EMBL" id="KIE13107.1"/>
    </source>
</evidence>
<dbReference type="InterPro" id="IPR039315">
    <property type="entry name" value="CheW"/>
</dbReference>
<evidence type="ECO:0000259" key="1">
    <source>
        <dbReference type="PROSITE" id="PS50851"/>
    </source>
</evidence>
<dbReference type="RefSeq" id="WP_038078444.1">
    <property type="nucleotide sequence ID" value="NZ_JHEG04000001.1"/>
</dbReference>
<feature type="domain" description="CheW-like" evidence="1">
    <location>
        <begin position="27"/>
        <end position="171"/>
    </location>
</feature>
<dbReference type="AlphaFoldDB" id="A0A0C1NE75"/>
<gene>
    <name evidence="3" type="ORF">DA73_0206790</name>
    <name evidence="2" type="ORF">DA73_0400022400</name>
</gene>
<comment type="caution">
    <text evidence="3">The sequence shown here is derived from an EMBL/GenBank/DDBJ whole genome shotgun (WGS) entry which is preliminary data.</text>
</comment>
<dbReference type="SUPFAM" id="SSF50341">
    <property type="entry name" value="CheW-like"/>
    <property type="match status" value="1"/>
</dbReference>
<keyword evidence="4" id="KW-1185">Reference proteome</keyword>
<name>A0A0C1NE75_9CYAN</name>
<sequence>MLPSLDSVLTTANLSKSIFHVNADDNRQRFLSFPIGTYRTSLIPLEQITEILRINLDEVLSVPETPDSILGVYNWRGEMLWLVDLEQLIGGTSLFEQVPLSKQPIAIVLQADSYYFGLVVKSVNEIELHDINQLLAAKPGSLPPQLLPFVIGYLPNGSTVLNQTAIAQFFL</sequence>